<evidence type="ECO:0000256" key="10">
    <source>
        <dbReference type="ARBA" id="ARBA00022898"/>
    </source>
</evidence>
<dbReference type="GO" id="GO:0001514">
    <property type="term" value="P:selenocysteine incorporation"/>
    <property type="evidence" value="ECO:0007669"/>
    <property type="project" value="TreeGrafter"/>
</dbReference>
<dbReference type="OrthoDB" id="10263545at2759"/>
<dbReference type="EMBL" id="LN902846">
    <property type="protein sequence ID" value="CUT99692.1"/>
    <property type="molecule type" value="Genomic_DNA"/>
</dbReference>
<dbReference type="GO" id="GO:0098621">
    <property type="term" value="F:O-phosphoseryl-tRNA(Sec) selenium transferase activity"/>
    <property type="evidence" value="ECO:0007669"/>
    <property type="project" value="UniProtKB-EC"/>
</dbReference>
<evidence type="ECO:0000256" key="2">
    <source>
        <dbReference type="ARBA" id="ARBA00002552"/>
    </source>
</evidence>
<keyword evidence="11" id="KW-0648">Protein biosynthesis</keyword>
<dbReference type="UniPathway" id="UPA00906">
    <property type="reaction ID" value="UER00898"/>
</dbReference>
<keyword evidence="12" id="KW-0711">Selenium</keyword>
<reference evidence="18" key="1">
    <citation type="journal article" date="2013" name="Nature">
        <title>The genomes of four tapeworm species reveal adaptations to parasitism.</title>
        <authorList>
            <person name="Tsai I.J."/>
            <person name="Zarowiecki M."/>
            <person name="Holroyd N."/>
            <person name="Garciarrubio A."/>
            <person name="Sanchez-Flores A."/>
            <person name="Brooks K.L."/>
            <person name="Tracey A."/>
            <person name="Bobes R.J."/>
            <person name="Fragoso G."/>
            <person name="Sciutto E."/>
            <person name="Aslett M."/>
            <person name="Beasley H."/>
            <person name="Bennett H.M."/>
            <person name="Cai J."/>
            <person name="Camicia F."/>
            <person name="Clark R."/>
            <person name="Cucher M."/>
            <person name="De Silva N."/>
            <person name="Day T.A."/>
            <person name="Deplazes P."/>
            <person name="Estrada K."/>
            <person name="Fernandez C."/>
            <person name="Holland P.W."/>
            <person name="Hou J."/>
            <person name="Hu S."/>
            <person name="Huckvale T."/>
            <person name="Hung S.S."/>
            <person name="Kamenetzky L."/>
            <person name="Keane J.A."/>
            <person name="Kiss F."/>
            <person name="Koziol U."/>
            <person name="Lambert O."/>
            <person name="Liu K."/>
            <person name="Luo X."/>
            <person name="Luo Y."/>
            <person name="Macchiaroli N."/>
            <person name="Nichol S."/>
            <person name="Paps J."/>
            <person name="Parkinson J."/>
            <person name="Pouchkina-Stantcheva N."/>
            <person name="Riddiford N."/>
            <person name="Rosenzvit M."/>
            <person name="Salinas G."/>
            <person name="Wasmuth J.D."/>
            <person name="Zamanian M."/>
            <person name="Zheng Y."/>
            <person name="Cai X."/>
            <person name="Soberon X."/>
            <person name="Olson P.D."/>
            <person name="Laclette J.P."/>
            <person name="Brehm K."/>
            <person name="Berriman M."/>
            <person name="Garciarrubio A."/>
            <person name="Bobes R.J."/>
            <person name="Fragoso G."/>
            <person name="Sanchez-Flores A."/>
            <person name="Estrada K."/>
            <person name="Cevallos M.A."/>
            <person name="Morett E."/>
            <person name="Gonzalez V."/>
            <person name="Portillo T."/>
            <person name="Ochoa-Leyva A."/>
            <person name="Jose M.V."/>
            <person name="Sciutto E."/>
            <person name="Landa A."/>
            <person name="Jimenez L."/>
            <person name="Valdes V."/>
            <person name="Carrero J.C."/>
            <person name="Larralde C."/>
            <person name="Morales-Montor J."/>
            <person name="Limon-Lason J."/>
            <person name="Soberon X."/>
            <person name="Laclette J.P."/>
        </authorList>
    </citation>
    <scope>NUCLEOTIDE SEQUENCE [LARGE SCALE GENOMIC DNA]</scope>
</reference>
<dbReference type="Gene3D" id="3.40.640.10">
    <property type="entry name" value="Type I PLP-dependent aspartate aminotransferase-like (Major domain)"/>
    <property type="match status" value="1"/>
</dbReference>
<evidence type="ECO:0000256" key="6">
    <source>
        <dbReference type="ARBA" id="ARBA00021963"/>
    </source>
</evidence>
<comment type="function">
    <text evidence="2">Converts O-phosphoseryl-tRNA(Sec) to selenocysteinyl-tRNA(Sec) required for selenoprotein biosynthesis.</text>
</comment>
<evidence type="ECO:0000256" key="7">
    <source>
        <dbReference type="ARBA" id="ARBA00022555"/>
    </source>
</evidence>
<evidence type="ECO:0000256" key="4">
    <source>
        <dbReference type="ARBA" id="ARBA00007037"/>
    </source>
</evidence>
<evidence type="ECO:0000256" key="17">
    <source>
        <dbReference type="ARBA" id="ARBA00048808"/>
    </source>
</evidence>
<dbReference type="AlphaFoldDB" id="A0A0S4MND7"/>
<dbReference type="PANTHER" id="PTHR12944">
    <property type="entry name" value="SOLUBLE LIVER ANTIGEN/LIVER PANCREAS ANTIGEN"/>
    <property type="match status" value="1"/>
</dbReference>
<evidence type="ECO:0000256" key="12">
    <source>
        <dbReference type="ARBA" id="ARBA00023266"/>
    </source>
</evidence>
<dbReference type="InterPro" id="IPR008829">
    <property type="entry name" value="SepSecS/SepCysS"/>
</dbReference>
<sequence length="84" mass="9665">MATGMTLTLCLLTLKRRRGPQAKYVIWPRIDQKSCLKCITAAARCQQAINLQQTQAERTVRTERRYENTAAWTSFYQLKISLTG</sequence>
<keyword evidence="19" id="KW-1185">Reference proteome</keyword>
<evidence type="ECO:0000256" key="11">
    <source>
        <dbReference type="ARBA" id="ARBA00022917"/>
    </source>
</evidence>
<protein>
    <recommendedName>
        <fullName evidence="6">O-phosphoseryl-tRNA(Sec) selenium transferase</fullName>
        <ecNumber evidence="5">2.9.1.2</ecNumber>
    </recommendedName>
    <alternativeName>
        <fullName evidence="14">Selenocysteine synthase</fullName>
    </alternativeName>
    <alternativeName>
        <fullName evidence="15">Selenocysteinyl-tRNA(Sec) synthase</fullName>
    </alternativeName>
    <alternativeName>
        <fullName evidence="16">Sep-tRNA:Sec-tRNA synthase</fullName>
    </alternativeName>
</protein>
<evidence type="ECO:0000256" key="3">
    <source>
        <dbReference type="ARBA" id="ARBA00004822"/>
    </source>
</evidence>
<evidence type="ECO:0000256" key="14">
    <source>
        <dbReference type="ARBA" id="ARBA00030669"/>
    </source>
</evidence>
<evidence type="ECO:0000256" key="8">
    <source>
        <dbReference type="ARBA" id="ARBA00022679"/>
    </source>
</evidence>
<accession>A0A0S4MND7</accession>
<dbReference type="Pfam" id="PF05889">
    <property type="entry name" value="SepSecS"/>
    <property type="match status" value="1"/>
</dbReference>
<evidence type="ECO:0000256" key="13">
    <source>
        <dbReference type="ARBA" id="ARBA00026053"/>
    </source>
</evidence>
<keyword evidence="10" id="KW-0663">Pyridoxal phosphate</keyword>
<evidence type="ECO:0000313" key="18">
    <source>
        <dbReference type="EMBL" id="CUT99692.1"/>
    </source>
</evidence>
<keyword evidence="9" id="KW-0694">RNA-binding</keyword>
<dbReference type="Proteomes" id="UP000017246">
    <property type="component" value="Unassembled WGS sequence"/>
</dbReference>
<dbReference type="PANTHER" id="PTHR12944:SF2">
    <property type="entry name" value="O-PHOSPHOSERYL-TRNA(SEC) SELENIUM TRANSFERASE"/>
    <property type="match status" value="1"/>
</dbReference>
<evidence type="ECO:0000256" key="5">
    <source>
        <dbReference type="ARBA" id="ARBA00012464"/>
    </source>
</evidence>
<proteinExistence type="inferred from homology"/>
<evidence type="ECO:0000313" key="19">
    <source>
        <dbReference type="Proteomes" id="UP000017246"/>
    </source>
</evidence>
<dbReference type="GO" id="GO:0001717">
    <property type="term" value="P:conversion of seryl-tRNAsec to selenocys-tRNAsec"/>
    <property type="evidence" value="ECO:0007669"/>
    <property type="project" value="InterPro"/>
</dbReference>
<comment type="catalytic activity">
    <reaction evidence="17">
        <text>O-phospho-L-seryl-tRNA(Sec) + selenophosphate + H2O = L-selenocysteinyl-tRNA(Sec) + 2 phosphate</text>
        <dbReference type="Rhea" id="RHEA:25041"/>
        <dbReference type="Rhea" id="RHEA-COMP:9743"/>
        <dbReference type="Rhea" id="RHEA-COMP:9947"/>
        <dbReference type="ChEBI" id="CHEBI:15377"/>
        <dbReference type="ChEBI" id="CHEBI:16144"/>
        <dbReference type="ChEBI" id="CHEBI:43474"/>
        <dbReference type="ChEBI" id="CHEBI:78551"/>
        <dbReference type="ChEBI" id="CHEBI:78573"/>
        <dbReference type="EC" id="2.9.1.2"/>
    </reaction>
</comment>
<dbReference type="STRING" id="6211.A0A0S4MND7"/>
<evidence type="ECO:0000256" key="9">
    <source>
        <dbReference type="ARBA" id="ARBA00022884"/>
    </source>
</evidence>
<comment type="cofactor">
    <cofactor evidence="1">
        <name>pyridoxal 5'-phosphate</name>
        <dbReference type="ChEBI" id="CHEBI:597326"/>
    </cofactor>
</comment>
<comment type="pathway">
    <text evidence="3">Aminoacyl-tRNA biosynthesis; selenocysteinyl-tRNA(Sec) biosynthesis; selenocysteinyl-tRNA(Sec) from L-seryl-tRNA(Sec) (archaeal/eukaryal route): step 2/2.</text>
</comment>
<dbReference type="InterPro" id="IPR019872">
    <property type="entry name" value="Sec-tRNA_Se_transferase"/>
</dbReference>
<evidence type="ECO:0000256" key="15">
    <source>
        <dbReference type="ARBA" id="ARBA00032048"/>
    </source>
</evidence>
<dbReference type="EC" id="2.9.1.2" evidence="5"/>
<reference evidence="18" key="2">
    <citation type="submission" date="2015-11" db="EMBL/GenBank/DDBJ databases">
        <authorList>
            <person name="Zhang Y."/>
            <person name="Guo Z."/>
        </authorList>
    </citation>
    <scope>NUCLEOTIDE SEQUENCE</scope>
</reference>
<dbReference type="InterPro" id="IPR015421">
    <property type="entry name" value="PyrdxlP-dep_Trfase_major"/>
</dbReference>
<keyword evidence="8" id="KW-0808">Transferase</keyword>
<name>A0A0S4MND7_ECHMU</name>
<comment type="subunit">
    <text evidence="13">Homotetramer formed by a catalytic dimer and a non-catalytic dimer serving as a binding platform that orients tRNASec for catalysis. Each tetramer binds the CCA ends of two tRNAs which point to the active sites of the catalytic dimer.</text>
</comment>
<evidence type="ECO:0000256" key="16">
    <source>
        <dbReference type="ARBA" id="ARBA00032693"/>
    </source>
</evidence>
<comment type="similarity">
    <text evidence="4">Belongs to the SepSecS family.</text>
</comment>
<evidence type="ECO:0000256" key="1">
    <source>
        <dbReference type="ARBA" id="ARBA00001933"/>
    </source>
</evidence>
<organism evidence="18 19">
    <name type="scientific">Echinococcus multilocularis</name>
    <name type="common">Fox tapeworm</name>
    <dbReference type="NCBI Taxonomy" id="6211"/>
    <lineage>
        <taxon>Eukaryota</taxon>
        <taxon>Metazoa</taxon>
        <taxon>Spiralia</taxon>
        <taxon>Lophotrochozoa</taxon>
        <taxon>Platyhelminthes</taxon>
        <taxon>Cestoda</taxon>
        <taxon>Eucestoda</taxon>
        <taxon>Cyclophyllidea</taxon>
        <taxon>Taeniidae</taxon>
        <taxon>Echinococcus</taxon>
    </lineage>
</organism>
<dbReference type="GO" id="GO:0000049">
    <property type="term" value="F:tRNA binding"/>
    <property type="evidence" value="ECO:0007669"/>
    <property type="project" value="UniProtKB-KW"/>
</dbReference>
<keyword evidence="7" id="KW-0820">tRNA-binding</keyword>